<reference evidence="2" key="1">
    <citation type="submission" date="2022-01" db="EMBL/GenBank/DDBJ databases">
        <title>Novel bile acid biosynthetic pathways are enriched in the microbiome of centenarians.</title>
        <authorList>
            <person name="Sato Y."/>
            <person name="Atarashi K."/>
            <person name="Plichta R.D."/>
            <person name="Arai Y."/>
            <person name="Sasajima S."/>
            <person name="Kearney M.S."/>
            <person name="Suda W."/>
            <person name="Takeshita K."/>
            <person name="Sasaki T."/>
            <person name="Okamoto S."/>
            <person name="Skelly N.A."/>
            <person name="Okamura Y."/>
            <person name="Vlamakis H."/>
            <person name="Li Y."/>
            <person name="Tanoue T."/>
            <person name="Takei H."/>
            <person name="Nittono H."/>
            <person name="Narushima S."/>
            <person name="Irie J."/>
            <person name="Itoh H."/>
            <person name="Moriya K."/>
            <person name="Sugiura Y."/>
            <person name="Suematsu M."/>
            <person name="Moritoki N."/>
            <person name="Shibata S."/>
            <person name="Littman R.D."/>
            <person name="Fischbach A.M."/>
            <person name="Uwamino Y."/>
            <person name="Inoue T."/>
            <person name="Honda A."/>
            <person name="Hattori M."/>
            <person name="Murai T."/>
            <person name="Xavier J.R."/>
            <person name="Hirose N."/>
            <person name="Honda K."/>
        </authorList>
    </citation>
    <scope>NUCLEOTIDE SEQUENCE</scope>
    <source>
        <strain evidence="2">CE91-St3</strain>
    </source>
</reference>
<dbReference type="AlphaFoldDB" id="A0AA37K4Y3"/>
<organism evidence="2 3">
    <name type="scientific">Parabacteroides merdae</name>
    <dbReference type="NCBI Taxonomy" id="46503"/>
    <lineage>
        <taxon>Bacteria</taxon>
        <taxon>Pseudomonadati</taxon>
        <taxon>Bacteroidota</taxon>
        <taxon>Bacteroidia</taxon>
        <taxon>Bacteroidales</taxon>
        <taxon>Tannerellaceae</taxon>
        <taxon>Parabacteroides</taxon>
    </lineage>
</organism>
<accession>A0AA37K4Y3</accession>
<evidence type="ECO:0000313" key="2">
    <source>
        <dbReference type="EMBL" id="GKH70284.1"/>
    </source>
</evidence>
<evidence type="ECO:0000256" key="1">
    <source>
        <dbReference type="SAM" id="MobiDB-lite"/>
    </source>
</evidence>
<dbReference type="Proteomes" id="UP001055114">
    <property type="component" value="Unassembled WGS sequence"/>
</dbReference>
<comment type="caution">
    <text evidence="2">The sequence shown here is derived from an EMBL/GenBank/DDBJ whole genome shotgun (WGS) entry which is preliminary data.</text>
</comment>
<evidence type="ECO:0000313" key="3">
    <source>
        <dbReference type="Proteomes" id="UP001055114"/>
    </source>
</evidence>
<gene>
    <name evidence="2" type="ORF">CE91St3_01470</name>
</gene>
<feature type="compositionally biased region" description="Basic and acidic residues" evidence="1">
    <location>
        <begin position="1"/>
        <end position="14"/>
    </location>
</feature>
<protein>
    <submittedName>
        <fullName evidence="2">Uncharacterized protein</fullName>
    </submittedName>
</protein>
<dbReference type="EMBL" id="BQNZ01000001">
    <property type="protein sequence ID" value="GKH70284.1"/>
    <property type="molecule type" value="Genomic_DNA"/>
</dbReference>
<sequence length="91" mass="11009">MQKEWDRNDADRHPKTPKHHFHDIPPNREIHFVFEIEYSVTVSNEIDGNSDNHRIDGTATELEQYIYNRNIHNYHRRNGKLILGYIAYCFR</sequence>
<proteinExistence type="predicted"/>
<name>A0AA37K4Y3_9BACT</name>
<feature type="region of interest" description="Disordered" evidence="1">
    <location>
        <begin position="1"/>
        <end position="24"/>
    </location>
</feature>